<reference evidence="3" key="1">
    <citation type="submission" date="2009-10" db="EMBL/GenBank/DDBJ databases">
        <title>The complete chromosome of Gordonia bronchialis DSM 43247.</title>
        <authorList>
            <consortium name="US DOE Joint Genome Institute (JGI-PGF)"/>
            <person name="Lucas S."/>
            <person name="Copeland A."/>
            <person name="Lapidus A."/>
            <person name="Glavina del Rio T."/>
            <person name="Dalin E."/>
            <person name="Tice H."/>
            <person name="Bruce D."/>
            <person name="Goodwin L."/>
            <person name="Pitluck S."/>
            <person name="Kyrpides N."/>
            <person name="Mavromatis K."/>
            <person name="Ivanova N."/>
            <person name="Ovchinnikova G."/>
            <person name="Saunders E."/>
            <person name="Brettin T."/>
            <person name="Detter J.C."/>
            <person name="Han C."/>
            <person name="Larimer F."/>
            <person name="Land M."/>
            <person name="Hauser L."/>
            <person name="Markowitz V."/>
            <person name="Cheng J.-F."/>
            <person name="Hugenholtz P."/>
            <person name="Woyke T."/>
            <person name="Wu D."/>
            <person name="Jando M."/>
            <person name="Schneider S."/>
            <person name="Goeker M."/>
            <person name="Klenk H.-P."/>
            <person name="Eisen J.A."/>
        </authorList>
    </citation>
    <scope>NUCLEOTIDE SEQUENCE [LARGE SCALE GENOMIC DNA]</scope>
    <source>
        <strain evidence="3">ATCC 25592 / DSM 43247 / BCRC 13721 / JCM 3198 / KCTC 3076 / NBRC 16047 / NCTC 10667</strain>
    </source>
</reference>
<dbReference type="Pfam" id="PF00899">
    <property type="entry name" value="ThiF"/>
    <property type="match status" value="1"/>
</dbReference>
<dbReference type="GO" id="GO:0008641">
    <property type="term" value="F:ubiquitin-like modifier activating enzyme activity"/>
    <property type="evidence" value="ECO:0007669"/>
    <property type="project" value="InterPro"/>
</dbReference>
<organism evidence="2 3">
    <name type="scientific">Gordonia bronchialis (strain ATCC 25592 / DSM 43247 / BCRC 13721 / JCM 3198 / KCTC 3076 / NBRC 16047 / NCTC 10667)</name>
    <name type="common">Rhodococcus bronchialis</name>
    <dbReference type="NCBI Taxonomy" id="526226"/>
    <lineage>
        <taxon>Bacteria</taxon>
        <taxon>Bacillati</taxon>
        <taxon>Actinomycetota</taxon>
        <taxon>Actinomycetes</taxon>
        <taxon>Mycobacteriales</taxon>
        <taxon>Gordoniaceae</taxon>
        <taxon>Gordonia</taxon>
    </lineage>
</organism>
<dbReference type="HOGENOM" id="CLU_050514_0_0_11"/>
<dbReference type="CDD" id="cd01483">
    <property type="entry name" value="E1_enzyme_family"/>
    <property type="match status" value="1"/>
</dbReference>
<evidence type="ECO:0000259" key="1">
    <source>
        <dbReference type="Pfam" id="PF00899"/>
    </source>
</evidence>
<dbReference type="PANTHER" id="PTHR43267:SF3">
    <property type="entry name" value="THIF PROTEIN"/>
    <property type="match status" value="1"/>
</dbReference>
<proteinExistence type="predicted"/>
<accession>D0L4T8</accession>
<dbReference type="InterPro" id="IPR045886">
    <property type="entry name" value="ThiF/MoeB/HesA"/>
</dbReference>
<evidence type="ECO:0000313" key="3">
    <source>
        <dbReference type="Proteomes" id="UP000001219"/>
    </source>
</evidence>
<dbReference type="Proteomes" id="UP000001219">
    <property type="component" value="Chromosome"/>
</dbReference>
<dbReference type="eggNOG" id="COG0476">
    <property type="taxonomic scope" value="Bacteria"/>
</dbReference>
<dbReference type="OrthoDB" id="5149792at2"/>
<dbReference type="AlphaFoldDB" id="D0L4T8"/>
<dbReference type="EMBL" id="CP001802">
    <property type="protein sequence ID" value="ACY20390.1"/>
    <property type="molecule type" value="Genomic_DNA"/>
</dbReference>
<sequence length="370" mass="39743">MIEILHPDDDEHRLSELRAAGVPEVDVWAYAADELRALNALDHVDPGVSPPTVIDLDDPVQLAAHSRFVHFPWRSTVVRLPDAELFYRLKTARNRHLLTGTEQEAWATGCIGVAGLSVGSAALSSCALTGARRFRLADPDVLAPTNLNRIEGSVCDIGVSKVDLAARRVLEFDPYIELELFPSGYVAADADAFLGLSTTAASVIIEEIDDVASKIDLRRRARNAGIPVVSATDMGDNVVIDIERYDLDRQYPIFHGRGEGFDAGDAADPAQRMRMAASIVGDSLTSRMAFSAAQLGRSVASWPQLGSTAAMAGALVATVARNIVCGRAVTSGRHVVDVEHMLLAPGEPSGWNELSSDQISELLRVLGVTQ</sequence>
<dbReference type="GO" id="GO:0061504">
    <property type="term" value="P:cyclic threonylcarbamoyladenosine biosynthetic process"/>
    <property type="evidence" value="ECO:0007669"/>
    <property type="project" value="TreeGrafter"/>
</dbReference>
<dbReference type="KEGG" id="gbr:Gbro_1081"/>
<name>D0L4T8_GORB4</name>
<dbReference type="PANTHER" id="PTHR43267">
    <property type="entry name" value="TRNA THREONYLCARBAMOYLADENOSINE DEHYDRATASE"/>
    <property type="match status" value="1"/>
</dbReference>
<dbReference type="SUPFAM" id="SSF69572">
    <property type="entry name" value="Activating enzymes of the ubiquitin-like proteins"/>
    <property type="match status" value="1"/>
</dbReference>
<keyword evidence="3" id="KW-1185">Reference proteome</keyword>
<protein>
    <submittedName>
        <fullName evidence="2">UBA/THIF-type NAD/FAD binding protein</fullName>
    </submittedName>
</protein>
<dbReference type="RefSeq" id="WP_012832968.1">
    <property type="nucleotide sequence ID" value="NC_013441.1"/>
</dbReference>
<gene>
    <name evidence="2" type="ordered locus">Gbro_1081</name>
</gene>
<evidence type="ECO:0000313" key="2">
    <source>
        <dbReference type="EMBL" id="ACY20390.1"/>
    </source>
</evidence>
<dbReference type="GO" id="GO:0061503">
    <property type="term" value="F:tRNA threonylcarbamoyladenosine dehydratase"/>
    <property type="evidence" value="ECO:0007669"/>
    <property type="project" value="TreeGrafter"/>
</dbReference>
<dbReference type="Gene3D" id="3.40.50.720">
    <property type="entry name" value="NAD(P)-binding Rossmann-like Domain"/>
    <property type="match status" value="1"/>
</dbReference>
<dbReference type="STRING" id="526226.Gbro_1081"/>
<reference evidence="2 3" key="2">
    <citation type="journal article" date="2010" name="Stand. Genomic Sci.">
        <title>Complete genome sequence of Gordonia bronchialis type strain (3410).</title>
        <authorList>
            <person name="Ivanova N."/>
            <person name="Sikorski J."/>
            <person name="Jando M."/>
            <person name="Lapidus A."/>
            <person name="Nolan M."/>
            <person name="Lucas S."/>
            <person name="Del Rio T.G."/>
            <person name="Tice H."/>
            <person name="Copeland A."/>
            <person name="Cheng J.F."/>
            <person name="Chen F."/>
            <person name="Bruce D."/>
            <person name="Goodwin L."/>
            <person name="Pitluck S."/>
            <person name="Mavromatis K."/>
            <person name="Ovchinnikova G."/>
            <person name="Pati A."/>
            <person name="Chen A."/>
            <person name="Palaniappan K."/>
            <person name="Land M."/>
            <person name="Hauser L."/>
            <person name="Chang Y.J."/>
            <person name="Jeffries C.D."/>
            <person name="Chain P."/>
            <person name="Saunders E."/>
            <person name="Han C."/>
            <person name="Detter J.C."/>
            <person name="Brettin T."/>
            <person name="Rohde M."/>
            <person name="Goker M."/>
            <person name="Bristow J."/>
            <person name="Eisen J.A."/>
            <person name="Markowitz V."/>
            <person name="Hugenholtz P."/>
            <person name="Klenk H.P."/>
            <person name="Kyrpides N.C."/>
        </authorList>
    </citation>
    <scope>NUCLEOTIDE SEQUENCE [LARGE SCALE GENOMIC DNA]</scope>
    <source>
        <strain evidence="3">ATCC 25592 / DSM 43247 / BCRC 13721 / JCM 3198 / KCTC 3076 / NBRC 16047 / NCTC 10667</strain>
    </source>
</reference>
<dbReference type="InterPro" id="IPR000594">
    <property type="entry name" value="ThiF_NAD_FAD-bd"/>
</dbReference>
<feature type="domain" description="THIF-type NAD/FAD binding fold" evidence="1">
    <location>
        <begin position="102"/>
        <end position="327"/>
    </location>
</feature>
<dbReference type="InterPro" id="IPR035985">
    <property type="entry name" value="Ubiquitin-activating_enz"/>
</dbReference>